<accession>A0A364KVP5</accession>
<reference evidence="3 4" key="1">
    <citation type="journal article" date="2017" name="Biotechnol. Biofuels">
        <title>Differential beta-glucosidase expression as a function of carbon source availability in Talaromyces amestolkiae: a genomic and proteomic approach.</title>
        <authorList>
            <person name="de Eugenio L.I."/>
            <person name="Mendez-Liter J.A."/>
            <person name="Nieto-Dominguez M."/>
            <person name="Alonso L."/>
            <person name="Gil-Munoz J."/>
            <person name="Barriuso J."/>
            <person name="Prieto A."/>
            <person name="Martinez M.J."/>
        </authorList>
    </citation>
    <scope>NUCLEOTIDE SEQUENCE [LARGE SCALE GENOMIC DNA]</scope>
    <source>
        <strain evidence="3 4">CIB</strain>
    </source>
</reference>
<name>A0A364KVP5_TALAM</name>
<proteinExistence type="predicted"/>
<dbReference type="AlphaFoldDB" id="A0A364KVP5"/>
<evidence type="ECO:0000313" key="4">
    <source>
        <dbReference type="Proteomes" id="UP000249363"/>
    </source>
</evidence>
<dbReference type="EMBL" id="MIKG01000006">
    <property type="protein sequence ID" value="RAO67613.1"/>
    <property type="molecule type" value="Genomic_DNA"/>
</dbReference>
<gene>
    <name evidence="3" type="ORF">BHQ10_003625</name>
</gene>
<sequence>MKISQVLLAAFLSSAASAAPAAASKSMMAEDTQWTITQMVRNCNSEDTQCTWNFGIDANGSNTGCTLVVNGNPASQGNGGPVTCGNYTVTSGWSGQFGAGNGFTTLSVVDQNTRQIIWPAYTDNQLASGQPVSPDQSYTPSNLP</sequence>
<dbReference type="Proteomes" id="UP000249363">
    <property type="component" value="Unassembled WGS sequence"/>
</dbReference>
<dbReference type="GeneID" id="63792841"/>
<comment type="caution">
    <text evidence="3">The sequence shown here is derived from an EMBL/GenBank/DDBJ whole genome shotgun (WGS) entry which is preliminary data.</text>
</comment>
<evidence type="ECO:0008006" key="5">
    <source>
        <dbReference type="Google" id="ProtNLM"/>
    </source>
</evidence>
<dbReference type="RefSeq" id="XP_040732129.1">
    <property type="nucleotide sequence ID" value="XM_040875902.1"/>
</dbReference>
<keyword evidence="2" id="KW-0732">Signal</keyword>
<feature type="region of interest" description="Disordered" evidence="1">
    <location>
        <begin position="125"/>
        <end position="144"/>
    </location>
</feature>
<keyword evidence="4" id="KW-1185">Reference proteome</keyword>
<evidence type="ECO:0000313" key="3">
    <source>
        <dbReference type="EMBL" id="RAO67613.1"/>
    </source>
</evidence>
<evidence type="ECO:0000256" key="1">
    <source>
        <dbReference type="SAM" id="MobiDB-lite"/>
    </source>
</evidence>
<protein>
    <recommendedName>
        <fullName evidence="5">Small secreted protein</fullName>
    </recommendedName>
</protein>
<feature type="signal peptide" evidence="2">
    <location>
        <begin position="1"/>
        <end position="18"/>
    </location>
</feature>
<feature type="chain" id="PRO_5016949498" description="Small secreted protein" evidence="2">
    <location>
        <begin position="19"/>
        <end position="144"/>
    </location>
</feature>
<organism evidence="3 4">
    <name type="scientific">Talaromyces amestolkiae</name>
    <dbReference type="NCBI Taxonomy" id="1196081"/>
    <lineage>
        <taxon>Eukaryota</taxon>
        <taxon>Fungi</taxon>
        <taxon>Dikarya</taxon>
        <taxon>Ascomycota</taxon>
        <taxon>Pezizomycotina</taxon>
        <taxon>Eurotiomycetes</taxon>
        <taxon>Eurotiomycetidae</taxon>
        <taxon>Eurotiales</taxon>
        <taxon>Trichocomaceae</taxon>
        <taxon>Talaromyces</taxon>
        <taxon>Talaromyces sect. Talaromyces</taxon>
    </lineage>
</organism>
<dbReference type="OrthoDB" id="5352317at2759"/>
<evidence type="ECO:0000256" key="2">
    <source>
        <dbReference type="SAM" id="SignalP"/>
    </source>
</evidence>